<dbReference type="EMBL" id="JAHQIW010006010">
    <property type="protein sequence ID" value="KAJ1367809.1"/>
    <property type="molecule type" value="Genomic_DNA"/>
</dbReference>
<dbReference type="AlphaFoldDB" id="A0AAD5R1M1"/>
<dbReference type="InterPro" id="IPR024326">
    <property type="entry name" value="RRP7_C"/>
</dbReference>
<dbReference type="GO" id="GO:0000028">
    <property type="term" value="P:ribosomal small subunit assembly"/>
    <property type="evidence" value="ECO:0007669"/>
    <property type="project" value="TreeGrafter"/>
</dbReference>
<sequence length="294" mass="33736">MDEVSSDKSSLKTATRKRLKKKKEKKTEMMSVVKKEDCEARVDDSIVDPDELKYLRYSIDERYSAPRQLFLKADKSNEFSLIVANVPAYLPKDFVGGFISQFVNVPIKDVVVKRSTALDGSKLSGQLTLSVLFKEPRGVSLALAKCQDVGPYRVCDFCDVKMPSVLQSSVESYRRMFQSPEEIEKAVAEFMKKQDEEAHEIKRIAKRKFTEPDEEGWITVTKAAKKVGKAIKLKKDDVPLMGGLRKRKNHVDLAFYSFDKKNAREKKLNELREKFLQDKKRIALLKNARKFNPD</sequence>
<feature type="domain" description="Ribosomal RNA-processing protein 7 C-terminal" evidence="3">
    <location>
        <begin position="176"/>
        <end position="293"/>
    </location>
</feature>
<reference evidence="4" key="1">
    <citation type="submission" date="2021-06" db="EMBL/GenBank/DDBJ databases">
        <title>Parelaphostrongylus tenuis whole genome reference sequence.</title>
        <authorList>
            <person name="Garwood T.J."/>
            <person name="Larsen P.A."/>
            <person name="Fountain-Jones N.M."/>
            <person name="Garbe J.R."/>
            <person name="Macchietto M.G."/>
            <person name="Kania S.A."/>
            <person name="Gerhold R.W."/>
            <person name="Richards J.E."/>
            <person name="Wolf T.M."/>
        </authorList>
    </citation>
    <scope>NUCLEOTIDE SEQUENCE</scope>
    <source>
        <strain evidence="4">MNPRO001-30</strain>
        <tissue evidence="4">Meninges</tissue>
    </source>
</reference>
<organism evidence="4 5">
    <name type="scientific">Parelaphostrongylus tenuis</name>
    <name type="common">Meningeal worm</name>
    <dbReference type="NCBI Taxonomy" id="148309"/>
    <lineage>
        <taxon>Eukaryota</taxon>
        <taxon>Metazoa</taxon>
        <taxon>Ecdysozoa</taxon>
        <taxon>Nematoda</taxon>
        <taxon>Chromadorea</taxon>
        <taxon>Rhabditida</taxon>
        <taxon>Rhabditina</taxon>
        <taxon>Rhabditomorpha</taxon>
        <taxon>Strongyloidea</taxon>
        <taxon>Metastrongylidae</taxon>
        <taxon>Parelaphostrongylus</taxon>
    </lineage>
</organism>
<proteinExistence type="inferred from homology"/>
<evidence type="ECO:0000256" key="1">
    <source>
        <dbReference type="ARBA" id="ARBA00006110"/>
    </source>
</evidence>
<evidence type="ECO:0000313" key="5">
    <source>
        <dbReference type="Proteomes" id="UP001196413"/>
    </source>
</evidence>
<dbReference type="GO" id="GO:0032545">
    <property type="term" value="C:CURI complex"/>
    <property type="evidence" value="ECO:0007669"/>
    <property type="project" value="TreeGrafter"/>
</dbReference>
<feature type="compositionally biased region" description="Basic residues" evidence="2">
    <location>
        <begin position="14"/>
        <end position="24"/>
    </location>
</feature>
<name>A0AAD5R1M1_PARTN</name>
<comment type="similarity">
    <text evidence="1">Belongs to the RRP7 family.</text>
</comment>
<dbReference type="PANTHER" id="PTHR13191">
    <property type="entry name" value="RIBOSOMAL RNA PROCESSING PROTEIN 7-RELATED"/>
    <property type="match status" value="1"/>
</dbReference>
<dbReference type="Pfam" id="PF12923">
    <property type="entry name" value="RRP7"/>
    <property type="match status" value="1"/>
</dbReference>
<feature type="compositionally biased region" description="Basic and acidic residues" evidence="2">
    <location>
        <begin position="1"/>
        <end position="10"/>
    </location>
</feature>
<dbReference type="GO" id="GO:0006364">
    <property type="term" value="P:rRNA processing"/>
    <property type="evidence" value="ECO:0007669"/>
    <property type="project" value="TreeGrafter"/>
</dbReference>
<dbReference type="Gene3D" id="6.10.250.1770">
    <property type="match status" value="1"/>
</dbReference>
<keyword evidence="5" id="KW-1185">Reference proteome</keyword>
<dbReference type="Proteomes" id="UP001196413">
    <property type="component" value="Unassembled WGS sequence"/>
</dbReference>
<dbReference type="GO" id="GO:0034456">
    <property type="term" value="C:UTP-C complex"/>
    <property type="evidence" value="ECO:0007669"/>
    <property type="project" value="TreeGrafter"/>
</dbReference>
<evidence type="ECO:0000313" key="4">
    <source>
        <dbReference type="EMBL" id="KAJ1367809.1"/>
    </source>
</evidence>
<dbReference type="PANTHER" id="PTHR13191:SF0">
    <property type="entry name" value="RIBOSOMAL RNA-PROCESSING PROTEIN 7 HOMOLOG A-RELATED"/>
    <property type="match status" value="1"/>
</dbReference>
<feature type="region of interest" description="Disordered" evidence="2">
    <location>
        <begin position="1"/>
        <end position="30"/>
    </location>
</feature>
<protein>
    <recommendedName>
        <fullName evidence="3">Ribosomal RNA-processing protein 7 C-terminal domain-containing protein</fullName>
    </recommendedName>
</protein>
<evidence type="ECO:0000256" key="2">
    <source>
        <dbReference type="SAM" id="MobiDB-lite"/>
    </source>
</evidence>
<evidence type="ECO:0000259" key="3">
    <source>
        <dbReference type="Pfam" id="PF12923"/>
    </source>
</evidence>
<gene>
    <name evidence="4" type="ORF">KIN20_028803</name>
</gene>
<dbReference type="InterPro" id="IPR040446">
    <property type="entry name" value="RRP7"/>
</dbReference>
<comment type="caution">
    <text evidence="4">The sequence shown here is derived from an EMBL/GenBank/DDBJ whole genome shotgun (WGS) entry which is preliminary data.</text>
</comment>
<accession>A0AAD5R1M1</accession>